<dbReference type="Gene3D" id="3.30.1610.10">
    <property type="entry name" value="Peptidase S59, nucleoporin"/>
    <property type="match status" value="1"/>
</dbReference>
<sequence>MNEDETLEKLDQLFFPGVKRIFNHVRPTLFFSLLLNIFFFFLASVSDCISWLDFVSEMKITFRESVSVVMVIAWSAGTDALPEQLNSFGIDFSRFSMPAFPRFWASKASMNSASAAGTEQGDLPGVPEVVLPAVPGGDDQEYKETDNNWKRFQTAKIEFPAICNRESLPMTDARFAERTISCWNTIQMSLLDDQPTLEQPPARQKAGGNKVNQKPEKEECLDDKLERLEDFVDRVHRIKTKFLSFLDTVEKIGQGVSSCHSALRSISALTDDQRRGFAWLRSLGNRLRSSQYYDDDDVDDDTSDSFKDASRMNTESSARNKSYARKTRALREASLQEFWPVCETILHTSLPEGPISFECFKSAAEDFWDNFSDDLFNSANKKTTPSSKNMERGKTSNHDGRKQNEDPLHQSDAENKKCKNNGSNKVSAVQSFGTCVQKLLPLLPSGGDRENAVNLHERYVDAIVQSFRMLDNFPDGELKDDVTQLMEELEKQSNYFSDYLTKIDAINEADSAKEIGSYFIAESPSGYFGPVAHSPFCVVHQGQTKNRRKRRSISQDLLLKTNQNSLVRVSDASDRRHVRHRQRRGLDVVDSYHYNKKNHLRNSVPQQQLHRGPGNRIGHKGQMPVSDDAFIDTVDSVDDDDEKRGELADNGDASAGLHSDQNIKKTGNELLLFFPLQFATVATRYEIPPTTGNGIGSVICASIQHPDPEIPLEESDLDSMNLTKAEREELQHTAEIVLQSDGLPADLYDLLAKTADERTPPAVVTRKRHLPGRGRESKKGIKHLMAAPHRRQNPGNYRKDIGLYGLEDVMNLLSNLDDDYPEGSDEDKFMEERRRAAQFFDAKLLDSAARKALMVCQAIFGPNGIPHLIFNAERGLTFFLDSNYTLSLRLEIQRYLEYVASMGLTPCSGIESNPLHALYDLLAPPLEIYSEGFVAARNSTFQDLLRYAGYGDPVDEEEILAVDEEVSCSRFQDKSSASGTESATSRKKMPRGAQQRKSNVSNYIPKNKFNKDSYTGRSKHSSSTDTSTFACGDGLPNNRRTLFSAHHHHQSRKRSGIPADDHPTKSSCNEFEIPRDYRCALDKSPIRMDHEKFRLRSMMKNDGRIIRQLSAWFSQLPRKAHRRKIGPSLENSPFLQIAKICRPFVFSNAFACLANADETASDLVGIVATKFGEHTSDFFDKNIEVVYRPREGPTKIDVDESLHALGNLKCLEQTKVSGPASARHLEAPHQHQHLARRLRRDLERRRGLVIILGQYLELSVLQQRVPRMFSGAVDLFLGNQVLASVVTFGTATTTAGGGMFGSTTSFGSPSFGAPSTSNSLFGASNPQSKPFGSSFGTPTAASGGLFGSTAQPQAGSIFGQSKPGGLFGSTTGAFGAQQGQGSYIKFEAPSTGADTMIKNGVSSQVNTRHQTITVMKEYENKSIEEIRWEDYMAGRDKGPQNRLAAGGFASPFGTTATSSAAPSLFGASTTTNTAGGLFGSQQNKPLFGSTSTTGGSLFGQQSQPAGGGLFGGQKSAFSTPTSSAGTTFGFGQTQGATTGGIFGQTQNKPAFGTGSTGIFGATTSQPSTSFGTTSFGFGSQQPAQTGFGATTSTAPTTFGFGQTSQPSAFGSTSGTMFGKPASTVAPFGATTTSSSGFGFGSGTTGFGSTTSTSGGLFGASKPAFSGFGTGTSTGTSGTGFGGFGTSTGFGTQKPGGLFGTQPSTTGLGLSTFGTSGGFGSAAPSFGTTGGGLFGSSQPQASFNVQQEQPAPSVENVLGGNPYGDSAVYKNMCQRAERKEELAKPTSLSAQRAYAKPSSSLKFKPSFDSLNGSVKPIMRRSLAISPQQASMFQGLDSEMETSTRDVTMQSARKSIKSFRPVDFKKLPSDLNASMPSPGKAKWGQDVSSPSKLILRRNVESEHLGSTPVSFGRNSSPKVIGPQDGNTDQRNESLMLPDTTTSFIQENSADKSNDSVEPVMEENKYPAGIRCCRIGYYTIPGPDELEKLVQPDGSCTVDGFTIGRTGYGSVHFPGKMDVSGLDIDEIVHIRRKEIVVYPDDNMKPPLNQGLNRHAEVTLEGCWPVARGGEVVRSRKRLDDMGYARLLEKSCGKMGATFKEYRYENGSWVFHVRHFSKYGLEEEDEDECMILEDPSRANAVLLLKPVQPKTLLNPPESMETLTATENMANLSGMENMLLGKESAGVLENGNGFQDHLNGIVGDEIIMEDAGIEDTFDGIDFSSMKHRVFSRTPDVAFRMVRWVYKANKLMWSGVREAEARGKKLDVSALNLFSPRAQQALLPKRPSLGWFTDSSFGIPVNGSQNLQNQYPLKRPSLGLFAGARETSLFNDHENAFEEEDLDEMMPRGSSTFIERPSLVRKTALGATIATPPILPSNISSPIQGTSEDVALVSSPFQKEDLLRILSTSAVTADHRFDGILRPSLVRKTALGATIATPPILPSNISSPIQGTSEDVALVSSPFQKEDLLRILSTSAVTADHRFDGILVESHGPRDDDELPSVSGRNSAGYLVVHAAPKSDLDVVGNMGRSIPLCWGRGGLIVHCGVASACRGEDLSTTGFPLGNVQQLAAIRGPGTVFFERVGMASSDMLFSNIKLQHVIHESALEIQLQHADVDDSGGEYPRIEAKRGSDCIQNQAEAVAALLAELKKDAVEDEQVKESKIVWDLMVALWGLDSKDRLSQQKDAYDHVTNVFRKKALTSWLKNMGYKSPFVMKIGDDSPVTSFDNVVQHRLRDAVKACNQLGDFNLGQLIAMGSAPKAKSMLKQQLETWTAVHLDEKINEIRLKIYCILSGLPKWLTSDGKLINPAEGLDWRRAFALHLYFSSLVSPIAEAVKSFEASFKTDEIGGPISPYPSPPYASGNNGPMDLTFHLLKLYMNRLYALEPMMDPACFCSDPLDYRMTWLVMVSLSGLGIRRVHPNVAANVIRNYAAQLETIALWEWAIFVLLHLQDSDERRRCCTGVIERNVKLNSDLDEFSKSEATRKERFVCEKLLVPYKVIASVKAAKARCLGKQLEEVEHLIDAEEFVEAHNLLITRVAPDLVMKDDWDTLNQLFSRLNAPDRIAVIQDWQTGGNVYLDFIALKNKIQISDSELSSPEFRLSQLRGLTKNIDEMKCTSSIQSVAKSIILKKLCVIGASILDDLKKVRNFQDPTIAPSLPLSGMSMLRTREGLDELLVQFYCVEDTVVSEPES</sequence>
<keyword evidence="7" id="KW-0509">mRNA transport</keyword>
<dbReference type="PANTHER" id="PTHR23198">
    <property type="entry name" value="NUCLEOPORIN"/>
    <property type="match status" value="1"/>
</dbReference>
<evidence type="ECO:0000256" key="11">
    <source>
        <dbReference type="ARBA" id="ARBA00023242"/>
    </source>
</evidence>
<feature type="compositionally biased region" description="Polar residues" evidence="12">
    <location>
        <begin position="995"/>
        <end position="1004"/>
    </location>
</feature>
<evidence type="ECO:0000256" key="13">
    <source>
        <dbReference type="SAM" id="Phobius"/>
    </source>
</evidence>
<feature type="compositionally biased region" description="Low complexity" evidence="12">
    <location>
        <begin position="1486"/>
        <end position="1503"/>
    </location>
</feature>
<evidence type="ECO:0000256" key="9">
    <source>
        <dbReference type="ARBA" id="ARBA00023010"/>
    </source>
</evidence>
<keyword evidence="10" id="KW-0906">Nuclear pore complex</keyword>
<feature type="compositionally biased region" description="Polar residues" evidence="12">
    <location>
        <begin position="1582"/>
        <end position="1612"/>
    </location>
</feature>
<dbReference type="InterPro" id="IPR036903">
    <property type="entry name" value="Nup98_auto-Pept-S59_dom_sf"/>
</dbReference>
<protein>
    <recommendedName>
        <fullName evidence="4">Nuclear pore complex protein Nup98-Nup96</fullName>
    </recommendedName>
</protein>
<dbReference type="FunFam" id="1.10.10.2360:FF:000001">
    <property type="entry name" value="Nuclear pore complex protein Nup98-Nup96"/>
    <property type="match status" value="1"/>
</dbReference>
<dbReference type="GO" id="GO:0017056">
    <property type="term" value="F:structural constituent of nuclear pore"/>
    <property type="evidence" value="ECO:0007669"/>
    <property type="project" value="InterPro"/>
</dbReference>
<keyword evidence="8" id="KW-0653">Protein transport</keyword>
<keyword evidence="6" id="KW-0068">Autocatalytic cleavage</keyword>
<keyword evidence="13" id="KW-1133">Transmembrane helix</keyword>
<evidence type="ECO:0000256" key="4">
    <source>
        <dbReference type="ARBA" id="ARBA00013472"/>
    </source>
</evidence>
<evidence type="ECO:0000256" key="6">
    <source>
        <dbReference type="ARBA" id="ARBA00022813"/>
    </source>
</evidence>
<evidence type="ECO:0000256" key="1">
    <source>
        <dbReference type="ARBA" id="ARBA00004567"/>
    </source>
</evidence>
<keyword evidence="13" id="KW-0812">Transmembrane</keyword>
<evidence type="ECO:0000256" key="3">
    <source>
        <dbReference type="ARBA" id="ARBA00008926"/>
    </source>
</evidence>
<feature type="compositionally biased region" description="Polar residues" evidence="12">
    <location>
        <begin position="1905"/>
        <end position="1915"/>
    </location>
</feature>
<dbReference type="Gene3D" id="1.10.10.2360">
    <property type="match status" value="1"/>
</dbReference>
<dbReference type="OrthoDB" id="6357689at2759"/>
<feature type="compositionally biased region" description="Basic and acidic residues" evidence="12">
    <location>
        <begin position="389"/>
        <end position="417"/>
    </location>
</feature>
<evidence type="ECO:0000256" key="7">
    <source>
        <dbReference type="ARBA" id="ARBA00022816"/>
    </source>
</evidence>
<feature type="region of interest" description="Disordered" evidence="12">
    <location>
        <begin position="1486"/>
        <end position="1612"/>
    </location>
</feature>
<organism evidence="15">
    <name type="scientific">Notodromas monacha</name>
    <dbReference type="NCBI Taxonomy" id="399045"/>
    <lineage>
        <taxon>Eukaryota</taxon>
        <taxon>Metazoa</taxon>
        <taxon>Ecdysozoa</taxon>
        <taxon>Arthropoda</taxon>
        <taxon>Crustacea</taxon>
        <taxon>Oligostraca</taxon>
        <taxon>Ostracoda</taxon>
        <taxon>Podocopa</taxon>
        <taxon>Podocopida</taxon>
        <taxon>Cypridocopina</taxon>
        <taxon>Cypridoidea</taxon>
        <taxon>Cyprididae</taxon>
        <taxon>Notodromas</taxon>
    </lineage>
</organism>
<feature type="compositionally biased region" description="Polar residues" evidence="12">
    <location>
        <begin position="1012"/>
        <end position="1029"/>
    </location>
</feature>
<comment type="similarity">
    <text evidence="3">Belongs to the nucleoporin GLFG family.</text>
</comment>
<dbReference type="EMBL" id="OA882740">
    <property type="protein sequence ID" value="CAD7276759.1"/>
    <property type="molecule type" value="Genomic_DNA"/>
</dbReference>
<dbReference type="GO" id="GO:0044614">
    <property type="term" value="C:nuclear pore cytoplasmic filaments"/>
    <property type="evidence" value="ECO:0007669"/>
    <property type="project" value="TreeGrafter"/>
</dbReference>
<feature type="compositionally biased region" description="Low complexity" evidence="12">
    <location>
        <begin position="1515"/>
        <end position="1536"/>
    </location>
</feature>
<keyword evidence="11" id="KW-0539">Nucleus</keyword>
<keyword evidence="16" id="KW-1185">Reference proteome</keyword>
<dbReference type="GO" id="GO:0051028">
    <property type="term" value="P:mRNA transport"/>
    <property type="evidence" value="ECO:0007669"/>
    <property type="project" value="UniProtKB-KW"/>
</dbReference>
<dbReference type="Proteomes" id="UP000678499">
    <property type="component" value="Unassembled WGS sequence"/>
</dbReference>
<dbReference type="PANTHER" id="PTHR23198:SF6">
    <property type="entry name" value="NUCLEAR PORE COMPLEX PROTEIN NUP98-NUP96"/>
    <property type="match status" value="1"/>
</dbReference>
<feature type="region of interest" description="Disordered" evidence="12">
    <location>
        <begin position="1902"/>
        <end position="1927"/>
    </location>
</feature>
<name>A0A7R9BLJ9_9CRUS</name>
<dbReference type="InterPro" id="IPR007230">
    <property type="entry name" value="Nup98_auto-Pept-S59_dom"/>
</dbReference>
<gene>
    <name evidence="15" type="ORF">NMOB1V02_LOCUS4509</name>
</gene>
<dbReference type="Pfam" id="PF04096">
    <property type="entry name" value="Nucleoporin2"/>
    <property type="match status" value="1"/>
</dbReference>
<feature type="domain" description="Peptidase S59" evidence="14">
    <location>
        <begin position="1971"/>
        <end position="2112"/>
    </location>
</feature>
<dbReference type="Pfam" id="PF21240">
    <property type="entry name" value="Nup98_GLEBS"/>
    <property type="match status" value="1"/>
</dbReference>
<dbReference type="GO" id="GO:0034398">
    <property type="term" value="P:telomere tethering at nuclear periphery"/>
    <property type="evidence" value="ECO:0007669"/>
    <property type="project" value="TreeGrafter"/>
</dbReference>
<feature type="compositionally biased region" description="Polar residues" evidence="12">
    <location>
        <begin position="974"/>
        <end position="983"/>
    </location>
</feature>
<dbReference type="GO" id="GO:0031965">
    <property type="term" value="C:nuclear membrane"/>
    <property type="evidence" value="ECO:0007669"/>
    <property type="project" value="UniProtKB-SubCell"/>
</dbReference>
<accession>A0A7R9BLJ9</accession>
<dbReference type="Gene3D" id="1.25.40.690">
    <property type="match status" value="1"/>
</dbReference>
<feature type="region of interest" description="Disordered" evidence="12">
    <location>
        <begin position="568"/>
        <end position="660"/>
    </location>
</feature>
<dbReference type="GO" id="GO:0006606">
    <property type="term" value="P:protein import into nucleus"/>
    <property type="evidence" value="ECO:0007669"/>
    <property type="project" value="TreeGrafter"/>
</dbReference>
<reference evidence="15" key="1">
    <citation type="submission" date="2020-11" db="EMBL/GenBank/DDBJ databases">
        <authorList>
            <person name="Tran Van P."/>
        </authorList>
    </citation>
    <scope>NUCLEOTIDE SEQUENCE</scope>
</reference>
<dbReference type="GO" id="GO:0006405">
    <property type="term" value="P:RNA export from nucleus"/>
    <property type="evidence" value="ECO:0007669"/>
    <property type="project" value="TreeGrafter"/>
</dbReference>
<evidence type="ECO:0000256" key="8">
    <source>
        <dbReference type="ARBA" id="ARBA00022927"/>
    </source>
</evidence>
<feature type="region of interest" description="Disordered" evidence="12">
    <location>
        <begin position="196"/>
        <end position="217"/>
    </location>
</feature>
<feature type="compositionally biased region" description="Polar residues" evidence="12">
    <location>
        <begin position="311"/>
        <end position="320"/>
    </location>
</feature>
<feature type="compositionally biased region" description="Basic residues" evidence="12">
    <location>
        <begin position="1045"/>
        <end position="1055"/>
    </location>
</feature>
<feature type="region of interest" description="Disordered" evidence="12">
    <location>
        <begin position="971"/>
        <end position="1031"/>
    </location>
</feature>
<feature type="transmembrane region" description="Helical" evidence="13">
    <location>
        <begin position="29"/>
        <end position="52"/>
    </location>
</feature>
<dbReference type="PROSITE" id="PS51434">
    <property type="entry name" value="NUP_C"/>
    <property type="match status" value="1"/>
</dbReference>
<evidence type="ECO:0000256" key="5">
    <source>
        <dbReference type="ARBA" id="ARBA00022448"/>
    </source>
</evidence>
<evidence type="ECO:0000313" key="15">
    <source>
        <dbReference type="EMBL" id="CAD7276759.1"/>
    </source>
</evidence>
<keyword evidence="9" id="KW-0811">Translocation</keyword>
<evidence type="ECO:0000313" key="16">
    <source>
        <dbReference type="Proteomes" id="UP000678499"/>
    </source>
</evidence>
<evidence type="ECO:0000256" key="10">
    <source>
        <dbReference type="ARBA" id="ARBA00023132"/>
    </source>
</evidence>
<feature type="region of interest" description="Disordered" evidence="12">
    <location>
        <begin position="379"/>
        <end position="421"/>
    </location>
</feature>
<evidence type="ECO:0000256" key="2">
    <source>
        <dbReference type="ARBA" id="ARBA00004620"/>
    </source>
</evidence>
<keyword evidence="5" id="KW-0813">Transport</keyword>
<dbReference type="EMBL" id="CAJPEX010000703">
    <property type="protein sequence ID" value="CAG0916911.1"/>
    <property type="molecule type" value="Genomic_DNA"/>
</dbReference>
<dbReference type="InterPro" id="IPR021967">
    <property type="entry name" value="Nup98_C"/>
</dbReference>
<feature type="compositionally biased region" description="Polar residues" evidence="12">
    <location>
        <begin position="379"/>
        <end position="388"/>
    </location>
</feature>
<evidence type="ECO:0000259" key="14">
    <source>
        <dbReference type="PROSITE" id="PS51434"/>
    </source>
</evidence>
<keyword evidence="13" id="KW-0472">Membrane</keyword>
<dbReference type="Pfam" id="PF12110">
    <property type="entry name" value="Nup96"/>
    <property type="match status" value="1"/>
</dbReference>
<comment type="subcellular location">
    <subcellularLocation>
        <location evidence="2">Nucleus membrane</location>
        <topology evidence="2">Peripheral membrane protein</topology>
        <orientation evidence="2">Nucleoplasmic side</orientation>
    </subcellularLocation>
    <subcellularLocation>
        <location evidence="1">Nucleus</location>
        <location evidence="1">Nuclear pore complex</location>
    </subcellularLocation>
</comment>
<dbReference type="GO" id="GO:0008139">
    <property type="term" value="F:nuclear localization sequence binding"/>
    <property type="evidence" value="ECO:0007669"/>
    <property type="project" value="TreeGrafter"/>
</dbReference>
<feature type="compositionally biased region" description="Low complexity" evidence="12">
    <location>
        <begin position="1562"/>
        <end position="1581"/>
    </location>
</feature>
<dbReference type="SUPFAM" id="SSF82215">
    <property type="entry name" value="C-terminal autoproteolytic domain of nucleoporin nup98"/>
    <property type="match status" value="1"/>
</dbReference>
<feature type="region of interest" description="Disordered" evidence="12">
    <location>
        <begin position="297"/>
        <end position="325"/>
    </location>
</feature>
<feature type="region of interest" description="Disordered" evidence="12">
    <location>
        <begin position="1045"/>
        <end position="1067"/>
    </location>
</feature>
<dbReference type="GO" id="GO:0000973">
    <property type="term" value="P:post-transcriptional tethering of RNA polymerase II gene DNA at nuclear periphery"/>
    <property type="evidence" value="ECO:0007669"/>
    <property type="project" value="TreeGrafter"/>
</dbReference>
<proteinExistence type="inferred from homology"/>
<dbReference type="InterPro" id="IPR037665">
    <property type="entry name" value="Nucleoporin_S59-like"/>
</dbReference>
<evidence type="ECO:0000256" key="12">
    <source>
        <dbReference type="SAM" id="MobiDB-lite"/>
    </source>
</evidence>
<dbReference type="GO" id="GO:0003723">
    <property type="term" value="F:RNA binding"/>
    <property type="evidence" value="ECO:0007669"/>
    <property type="project" value="TreeGrafter"/>
</dbReference>